<dbReference type="EMBL" id="JBFOLJ010000011">
    <property type="protein sequence ID" value="KAL2493971.1"/>
    <property type="molecule type" value="Genomic_DNA"/>
</dbReference>
<gene>
    <name evidence="1" type="ORF">Fot_37728</name>
</gene>
<proteinExistence type="predicted"/>
<evidence type="ECO:0000313" key="1">
    <source>
        <dbReference type="EMBL" id="KAL2493971.1"/>
    </source>
</evidence>
<protein>
    <submittedName>
        <fullName evidence="1">Uncharacterized protein</fullName>
    </submittedName>
</protein>
<accession>A0ABD1RZT3</accession>
<comment type="caution">
    <text evidence="1">The sequence shown here is derived from an EMBL/GenBank/DDBJ whole genome shotgun (WGS) entry which is preliminary data.</text>
</comment>
<dbReference type="Proteomes" id="UP001604277">
    <property type="component" value="Unassembled WGS sequence"/>
</dbReference>
<name>A0ABD1RZT3_9LAMI</name>
<keyword evidence="2" id="KW-1185">Reference proteome</keyword>
<organism evidence="1 2">
    <name type="scientific">Forsythia ovata</name>
    <dbReference type="NCBI Taxonomy" id="205694"/>
    <lineage>
        <taxon>Eukaryota</taxon>
        <taxon>Viridiplantae</taxon>
        <taxon>Streptophyta</taxon>
        <taxon>Embryophyta</taxon>
        <taxon>Tracheophyta</taxon>
        <taxon>Spermatophyta</taxon>
        <taxon>Magnoliopsida</taxon>
        <taxon>eudicotyledons</taxon>
        <taxon>Gunneridae</taxon>
        <taxon>Pentapetalae</taxon>
        <taxon>asterids</taxon>
        <taxon>lamiids</taxon>
        <taxon>Lamiales</taxon>
        <taxon>Oleaceae</taxon>
        <taxon>Forsythieae</taxon>
        <taxon>Forsythia</taxon>
    </lineage>
</organism>
<dbReference type="AlphaFoldDB" id="A0ABD1RZT3"/>
<reference evidence="2" key="1">
    <citation type="submission" date="2024-07" db="EMBL/GenBank/DDBJ databases">
        <title>Two chromosome-level genome assemblies of Korean endemic species Abeliophyllum distichum and Forsythia ovata (Oleaceae).</title>
        <authorList>
            <person name="Jang H."/>
        </authorList>
    </citation>
    <scope>NUCLEOTIDE SEQUENCE [LARGE SCALE GENOMIC DNA]</scope>
</reference>
<sequence length="147" mass="17148">MQADVEGLKAELEKEKVNEELKKNEVYARRETIEELNATVEFEDLNRDYVMGSYQHALKQAHAWLKLDKLHKSPVGLMIFTKHSIPSCLRVGPTCHPCGPPCAGPRNQPCRNSMIFYKKVRNFMLILGMWRVFNLEVHRRRYGLFSE</sequence>
<evidence type="ECO:0000313" key="2">
    <source>
        <dbReference type="Proteomes" id="UP001604277"/>
    </source>
</evidence>